<dbReference type="SUPFAM" id="SSF52799">
    <property type="entry name" value="(Phosphotyrosine protein) phosphatases II"/>
    <property type="match status" value="1"/>
</dbReference>
<reference evidence="2 3" key="1">
    <citation type="submission" date="2014-04" db="EMBL/GenBank/DDBJ databases">
        <authorList>
            <consortium name="DOE Joint Genome Institute"/>
            <person name="Kuo A."/>
            <person name="Kohler A."/>
            <person name="Nagy L.G."/>
            <person name="Floudas D."/>
            <person name="Copeland A."/>
            <person name="Barry K.W."/>
            <person name="Cichocki N."/>
            <person name="Veneault-Fourrey C."/>
            <person name="LaButti K."/>
            <person name="Lindquist E.A."/>
            <person name="Lipzen A."/>
            <person name="Lundell T."/>
            <person name="Morin E."/>
            <person name="Murat C."/>
            <person name="Sun H."/>
            <person name="Tunlid A."/>
            <person name="Henrissat B."/>
            <person name="Grigoriev I.V."/>
            <person name="Hibbett D.S."/>
            <person name="Martin F."/>
            <person name="Nordberg H.P."/>
            <person name="Cantor M.N."/>
            <person name="Hua S.X."/>
        </authorList>
    </citation>
    <scope>NUCLEOTIDE SEQUENCE [LARGE SCALE GENOMIC DNA]</scope>
    <source>
        <strain evidence="2 3">Foug A</strain>
    </source>
</reference>
<name>A0A0C3DKW9_9AGAM</name>
<dbReference type="HOGENOM" id="CLU_3074482_0_0_1"/>
<protein>
    <recommendedName>
        <fullName evidence="1">Dual specificity phosphatase catalytic domain-containing protein</fullName>
    </recommendedName>
</protein>
<dbReference type="AlphaFoldDB" id="A0A0C3DKW9"/>
<evidence type="ECO:0000259" key="1">
    <source>
        <dbReference type="Pfam" id="PF00782"/>
    </source>
</evidence>
<sequence>TYVHGKAGRSRSIAAVVAYLIHANHWALSRAYRFVVGRRRAYPQHRIPPGTPGIRGS</sequence>
<keyword evidence="3" id="KW-1185">Reference proteome</keyword>
<organism evidence="2 3">
    <name type="scientific">Scleroderma citrinum Foug A</name>
    <dbReference type="NCBI Taxonomy" id="1036808"/>
    <lineage>
        <taxon>Eukaryota</taxon>
        <taxon>Fungi</taxon>
        <taxon>Dikarya</taxon>
        <taxon>Basidiomycota</taxon>
        <taxon>Agaricomycotina</taxon>
        <taxon>Agaricomycetes</taxon>
        <taxon>Agaricomycetidae</taxon>
        <taxon>Boletales</taxon>
        <taxon>Sclerodermatineae</taxon>
        <taxon>Sclerodermataceae</taxon>
        <taxon>Scleroderma</taxon>
    </lineage>
</organism>
<dbReference type="EMBL" id="KN822111">
    <property type="protein sequence ID" value="KIM56711.1"/>
    <property type="molecule type" value="Genomic_DNA"/>
</dbReference>
<gene>
    <name evidence="2" type="ORF">SCLCIDRAFT_131893</name>
</gene>
<accession>A0A0C3DKW9</accession>
<dbReference type="Proteomes" id="UP000053989">
    <property type="component" value="Unassembled WGS sequence"/>
</dbReference>
<dbReference type="InterPro" id="IPR029021">
    <property type="entry name" value="Prot-tyrosine_phosphatase-like"/>
</dbReference>
<dbReference type="InterPro" id="IPR000340">
    <property type="entry name" value="Dual-sp_phosphatase_cat-dom"/>
</dbReference>
<reference evidence="3" key="2">
    <citation type="submission" date="2015-01" db="EMBL/GenBank/DDBJ databases">
        <title>Evolutionary Origins and Diversification of the Mycorrhizal Mutualists.</title>
        <authorList>
            <consortium name="DOE Joint Genome Institute"/>
            <consortium name="Mycorrhizal Genomics Consortium"/>
            <person name="Kohler A."/>
            <person name="Kuo A."/>
            <person name="Nagy L.G."/>
            <person name="Floudas D."/>
            <person name="Copeland A."/>
            <person name="Barry K.W."/>
            <person name="Cichocki N."/>
            <person name="Veneault-Fourrey C."/>
            <person name="LaButti K."/>
            <person name="Lindquist E.A."/>
            <person name="Lipzen A."/>
            <person name="Lundell T."/>
            <person name="Morin E."/>
            <person name="Murat C."/>
            <person name="Riley R."/>
            <person name="Ohm R."/>
            <person name="Sun H."/>
            <person name="Tunlid A."/>
            <person name="Henrissat B."/>
            <person name="Grigoriev I.V."/>
            <person name="Hibbett D.S."/>
            <person name="Martin F."/>
        </authorList>
    </citation>
    <scope>NUCLEOTIDE SEQUENCE [LARGE SCALE GENOMIC DNA]</scope>
    <source>
        <strain evidence="3">Foug A</strain>
    </source>
</reference>
<dbReference type="Gene3D" id="3.90.190.10">
    <property type="entry name" value="Protein tyrosine phosphatase superfamily"/>
    <property type="match status" value="1"/>
</dbReference>
<evidence type="ECO:0000313" key="3">
    <source>
        <dbReference type="Proteomes" id="UP000053989"/>
    </source>
</evidence>
<dbReference type="OrthoDB" id="273181at2759"/>
<evidence type="ECO:0000313" key="2">
    <source>
        <dbReference type="EMBL" id="KIM56711.1"/>
    </source>
</evidence>
<proteinExistence type="predicted"/>
<dbReference type="STRING" id="1036808.A0A0C3DKW9"/>
<dbReference type="Pfam" id="PF00782">
    <property type="entry name" value="DSPc"/>
    <property type="match status" value="1"/>
</dbReference>
<feature type="non-terminal residue" evidence="2">
    <location>
        <position position="1"/>
    </location>
</feature>
<dbReference type="InParanoid" id="A0A0C3DKW9"/>
<feature type="domain" description="Dual specificity phosphatase catalytic" evidence="1">
    <location>
        <begin position="2"/>
        <end position="40"/>
    </location>
</feature>